<evidence type="ECO:0000256" key="6">
    <source>
        <dbReference type="ARBA" id="ARBA00022694"/>
    </source>
</evidence>
<keyword evidence="5" id="KW-0808">Transferase</keyword>
<keyword evidence="7" id="KW-0548">Nucleotidyltransferase</keyword>
<name>A0A3N0E9Q0_9ACTN</name>
<comment type="subcellular location">
    <subcellularLocation>
        <location evidence="1">Cytoplasm</location>
    </subcellularLocation>
</comment>
<keyword evidence="16" id="KW-1185">Reference proteome</keyword>
<evidence type="ECO:0000256" key="11">
    <source>
        <dbReference type="ARBA" id="ARBA00048366"/>
    </source>
</evidence>
<evidence type="ECO:0000256" key="13">
    <source>
        <dbReference type="SAM" id="MobiDB-lite"/>
    </source>
</evidence>
<evidence type="ECO:0000256" key="3">
    <source>
        <dbReference type="ARBA" id="ARBA00012584"/>
    </source>
</evidence>
<keyword evidence="8 12" id="KW-0547">Nucleotide-binding</keyword>
<feature type="compositionally biased region" description="Low complexity" evidence="13">
    <location>
        <begin position="260"/>
        <end position="273"/>
    </location>
</feature>
<evidence type="ECO:0000313" key="16">
    <source>
        <dbReference type="Proteomes" id="UP000269198"/>
    </source>
</evidence>
<keyword evidence="4" id="KW-0963">Cytoplasm</keyword>
<dbReference type="EC" id="2.7.7.87" evidence="3"/>
<dbReference type="GO" id="GO:0005524">
    <property type="term" value="F:ATP binding"/>
    <property type="evidence" value="ECO:0007669"/>
    <property type="project" value="UniProtKB-KW"/>
</dbReference>
<feature type="binding site" evidence="12">
    <location>
        <position position="181"/>
    </location>
    <ligand>
        <name>L-threonine</name>
        <dbReference type="ChEBI" id="CHEBI:57926"/>
    </ligand>
</feature>
<evidence type="ECO:0000256" key="5">
    <source>
        <dbReference type="ARBA" id="ARBA00022679"/>
    </source>
</evidence>
<dbReference type="GO" id="GO:0000049">
    <property type="term" value="F:tRNA binding"/>
    <property type="evidence" value="ECO:0007669"/>
    <property type="project" value="TreeGrafter"/>
</dbReference>
<dbReference type="PROSITE" id="PS51163">
    <property type="entry name" value="YRDC"/>
    <property type="match status" value="1"/>
</dbReference>
<feature type="compositionally biased region" description="Acidic residues" evidence="13">
    <location>
        <begin position="224"/>
        <end position="235"/>
    </location>
</feature>
<dbReference type="GO" id="GO:0003725">
    <property type="term" value="F:double-stranded RNA binding"/>
    <property type="evidence" value="ECO:0007669"/>
    <property type="project" value="InterPro"/>
</dbReference>
<dbReference type="RefSeq" id="WP_123201380.1">
    <property type="nucleotide sequence ID" value="NZ_RJMB01000010.1"/>
</dbReference>
<evidence type="ECO:0000256" key="10">
    <source>
        <dbReference type="ARBA" id="ARBA00029774"/>
    </source>
</evidence>
<dbReference type="PIRSF" id="PIRSF004930">
    <property type="entry name" value="Tln_factor_SUA5"/>
    <property type="match status" value="1"/>
</dbReference>
<comment type="catalytic activity">
    <reaction evidence="11">
        <text>L-threonine + hydrogencarbonate + ATP = L-threonylcarbamoyladenylate + diphosphate + H2O</text>
        <dbReference type="Rhea" id="RHEA:36407"/>
        <dbReference type="ChEBI" id="CHEBI:15377"/>
        <dbReference type="ChEBI" id="CHEBI:17544"/>
        <dbReference type="ChEBI" id="CHEBI:30616"/>
        <dbReference type="ChEBI" id="CHEBI:33019"/>
        <dbReference type="ChEBI" id="CHEBI:57926"/>
        <dbReference type="ChEBI" id="CHEBI:73682"/>
        <dbReference type="EC" id="2.7.7.87"/>
    </reaction>
</comment>
<dbReference type="OrthoDB" id="9814580at2"/>
<evidence type="ECO:0000259" key="14">
    <source>
        <dbReference type="PROSITE" id="PS51163"/>
    </source>
</evidence>
<evidence type="ECO:0000313" key="15">
    <source>
        <dbReference type="EMBL" id="RNL84564.1"/>
    </source>
</evidence>
<evidence type="ECO:0000256" key="7">
    <source>
        <dbReference type="ARBA" id="ARBA00022695"/>
    </source>
</evidence>
<sequence length="273" mass="28036">MSRSYDCADDTRRKEGVSDAASAVRRGELVVLPTDTVYGIGADAFSPGAVNGLLTAKGRGRDMPPPVLVGSVRAAQALVEDFGRHGRDLIDEFWPGPLTVVCAATPSLSWDLGDTKGTVAVRMPLQPVALDLLREVGPMAVSSANVSGRPAATTADAAAEQLGESVSVYLDGGPCDSDIPSTIVDLTYAVPRLLRAGTIPIERLRQVCGTVLGEPKRRASGTADDAESPGEADEPGEGRADAEETTDPASGEVSAGGAGPEESAGNPGTPSRE</sequence>
<organism evidence="15 16">
    <name type="scientific">Halostreptopolyspora alba</name>
    <dbReference type="NCBI Taxonomy" id="2487137"/>
    <lineage>
        <taxon>Bacteria</taxon>
        <taxon>Bacillati</taxon>
        <taxon>Actinomycetota</taxon>
        <taxon>Actinomycetes</taxon>
        <taxon>Streptosporangiales</taxon>
        <taxon>Nocardiopsidaceae</taxon>
        <taxon>Halostreptopolyspora</taxon>
    </lineage>
</organism>
<dbReference type="InterPro" id="IPR050156">
    <property type="entry name" value="TC-AMP_synthase_SUA5"/>
</dbReference>
<protein>
    <recommendedName>
        <fullName evidence="10">L-threonylcarbamoyladenylate synthase</fullName>
        <ecNumber evidence="3">2.7.7.87</ecNumber>
    </recommendedName>
    <alternativeName>
        <fullName evidence="10">L-threonylcarbamoyladenylate synthase</fullName>
    </alternativeName>
</protein>
<dbReference type="Gene3D" id="3.90.870.10">
    <property type="entry name" value="DHBP synthase"/>
    <property type="match status" value="1"/>
</dbReference>
<feature type="binding site" evidence="12">
    <location>
        <position position="118"/>
    </location>
    <ligand>
        <name>ATP</name>
        <dbReference type="ChEBI" id="CHEBI:30616"/>
    </ligand>
</feature>
<reference evidence="15 16" key="1">
    <citation type="submission" date="2018-11" db="EMBL/GenBank/DDBJ databases">
        <title>The genome draft of YIM 96095.</title>
        <authorList>
            <person name="Tang S.-K."/>
            <person name="Chunyu W.-X."/>
            <person name="Feng Y.-Z."/>
        </authorList>
    </citation>
    <scope>NUCLEOTIDE SEQUENCE [LARGE SCALE GENOMIC DNA]</scope>
    <source>
        <strain evidence="15 16">YIM 96095</strain>
    </source>
</reference>
<dbReference type="PANTHER" id="PTHR17490">
    <property type="entry name" value="SUA5"/>
    <property type="match status" value="1"/>
</dbReference>
<dbReference type="GO" id="GO:0005737">
    <property type="term" value="C:cytoplasm"/>
    <property type="evidence" value="ECO:0007669"/>
    <property type="project" value="UniProtKB-SubCell"/>
</dbReference>
<evidence type="ECO:0000256" key="9">
    <source>
        <dbReference type="ARBA" id="ARBA00022840"/>
    </source>
</evidence>
<dbReference type="NCBIfam" id="TIGR00057">
    <property type="entry name" value="L-threonylcarbamoyladenylate synthase"/>
    <property type="match status" value="1"/>
</dbReference>
<feature type="domain" description="YrdC-like" evidence="14">
    <location>
        <begin position="14"/>
        <end position="199"/>
    </location>
</feature>
<accession>A0A3N0E9Q0</accession>
<dbReference type="InterPro" id="IPR017945">
    <property type="entry name" value="DHBP_synth_RibB-like_a/b_dom"/>
</dbReference>
<keyword evidence="6" id="KW-0819">tRNA processing</keyword>
<feature type="binding site" evidence="12">
    <location>
        <position position="36"/>
    </location>
    <ligand>
        <name>L-threonine</name>
        <dbReference type="ChEBI" id="CHEBI:57926"/>
    </ligand>
</feature>
<proteinExistence type="inferred from homology"/>
<feature type="binding site" evidence="12">
    <location>
        <position position="195"/>
    </location>
    <ligand>
        <name>ATP</name>
        <dbReference type="ChEBI" id="CHEBI:30616"/>
    </ligand>
</feature>
<dbReference type="InterPro" id="IPR006070">
    <property type="entry name" value="Sua5-like_dom"/>
</dbReference>
<evidence type="ECO:0000256" key="8">
    <source>
        <dbReference type="ARBA" id="ARBA00022741"/>
    </source>
</evidence>
<feature type="binding site" evidence="12">
    <location>
        <position position="59"/>
    </location>
    <ligand>
        <name>ATP</name>
        <dbReference type="ChEBI" id="CHEBI:30616"/>
    </ligand>
</feature>
<dbReference type="GO" id="GO:0008033">
    <property type="term" value="P:tRNA processing"/>
    <property type="evidence" value="ECO:0007669"/>
    <property type="project" value="UniProtKB-KW"/>
</dbReference>
<feature type="region of interest" description="Disordered" evidence="13">
    <location>
        <begin position="215"/>
        <end position="273"/>
    </location>
</feature>
<gene>
    <name evidence="15" type="ORF">EFW17_11630</name>
</gene>
<evidence type="ECO:0000256" key="1">
    <source>
        <dbReference type="ARBA" id="ARBA00004496"/>
    </source>
</evidence>
<feature type="binding site" evidence="12">
    <location>
        <position position="122"/>
    </location>
    <ligand>
        <name>L-threonine</name>
        <dbReference type="ChEBI" id="CHEBI:57926"/>
    </ligand>
</feature>
<dbReference type="SUPFAM" id="SSF55821">
    <property type="entry name" value="YrdC/RibB"/>
    <property type="match status" value="1"/>
</dbReference>
<evidence type="ECO:0000256" key="12">
    <source>
        <dbReference type="PIRSR" id="PIRSR004930-1"/>
    </source>
</evidence>
<dbReference type="Pfam" id="PF01300">
    <property type="entry name" value="Sua5_yciO_yrdC"/>
    <property type="match status" value="1"/>
</dbReference>
<dbReference type="Proteomes" id="UP000269198">
    <property type="component" value="Unassembled WGS sequence"/>
</dbReference>
<dbReference type="GO" id="GO:0006450">
    <property type="term" value="P:regulation of translational fidelity"/>
    <property type="evidence" value="ECO:0007669"/>
    <property type="project" value="TreeGrafter"/>
</dbReference>
<dbReference type="PANTHER" id="PTHR17490:SF16">
    <property type="entry name" value="THREONYLCARBAMOYL-AMP SYNTHASE"/>
    <property type="match status" value="1"/>
</dbReference>
<dbReference type="GO" id="GO:0061710">
    <property type="term" value="F:L-threonylcarbamoyladenylate synthase"/>
    <property type="evidence" value="ECO:0007669"/>
    <property type="project" value="UniProtKB-EC"/>
</dbReference>
<evidence type="ECO:0000256" key="4">
    <source>
        <dbReference type="ARBA" id="ARBA00022490"/>
    </source>
</evidence>
<dbReference type="InterPro" id="IPR010923">
    <property type="entry name" value="T(6)A37_SUA5"/>
</dbReference>
<dbReference type="EMBL" id="RJMB01000010">
    <property type="protein sequence ID" value="RNL84564.1"/>
    <property type="molecule type" value="Genomic_DNA"/>
</dbReference>
<dbReference type="AlphaFoldDB" id="A0A3N0E9Q0"/>
<keyword evidence="9 12" id="KW-0067">ATP-binding</keyword>
<comment type="similarity">
    <text evidence="2">Belongs to the SUA5 family.</text>
</comment>
<comment type="caution">
    <text evidence="15">The sequence shown here is derived from an EMBL/GenBank/DDBJ whole genome shotgun (WGS) entry which is preliminary data.</text>
</comment>
<evidence type="ECO:0000256" key="2">
    <source>
        <dbReference type="ARBA" id="ARBA00007663"/>
    </source>
</evidence>
<feature type="binding site" evidence="12">
    <location>
        <position position="143"/>
    </location>
    <ligand>
        <name>ATP</name>
        <dbReference type="ChEBI" id="CHEBI:30616"/>
    </ligand>
</feature>